<feature type="domain" description="BTB" evidence="2">
    <location>
        <begin position="62"/>
        <end position="129"/>
    </location>
</feature>
<reference evidence="4" key="1">
    <citation type="submission" date="2023-03" db="UniProtKB">
        <authorList>
            <consortium name="WormBaseParasite"/>
        </authorList>
    </citation>
    <scope>IDENTIFICATION</scope>
</reference>
<organism evidence="3 4">
    <name type="scientific">Ascaris lumbricoides</name>
    <name type="common">Giant roundworm</name>
    <dbReference type="NCBI Taxonomy" id="6252"/>
    <lineage>
        <taxon>Eukaryota</taxon>
        <taxon>Metazoa</taxon>
        <taxon>Ecdysozoa</taxon>
        <taxon>Nematoda</taxon>
        <taxon>Chromadorea</taxon>
        <taxon>Rhabditida</taxon>
        <taxon>Spirurina</taxon>
        <taxon>Ascaridomorpha</taxon>
        <taxon>Ascaridoidea</taxon>
        <taxon>Ascarididae</taxon>
        <taxon>Ascaris</taxon>
    </lineage>
</organism>
<dbReference type="CDD" id="cd18287">
    <property type="entry name" value="BTB_POZ_BTBD9"/>
    <property type="match status" value="1"/>
</dbReference>
<evidence type="ECO:0000259" key="2">
    <source>
        <dbReference type="PROSITE" id="PS50097"/>
    </source>
</evidence>
<dbReference type="InterPro" id="IPR011333">
    <property type="entry name" value="SKP1/BTB/POZ_sf"/>
</dbReference>
<dbReference type="InterPro" id="IPR008979">
    <property type="entry name" value="Galactose-bd-like_sf"/>
</dbReference>
<dbReference type="SUPFAM" id="SSF49785">
    <property type="entry name" value="Galactose-binding domain-like"/>
    <property type="match status" value="2"/>
</dbReference>
<dbReference type="FunFam" id="2.60.120.260:FF:000051">
    <property type="entry name" value="BTB/POZ domain-containing protein 9"/>
    <property type="match status" value="1"/>
</dbReference>
<dbReference type="InterPro" id="IPR034091">
    <property type="entry name" value="BTBD9_BACK-like_dom"/>
</dbReference>
<dbReference type="WBParaSite" id="ALUE_0000350401-mRNA-1">
    <property type="protein sequence ID" value="ALUE_0000350401-mRNA-1"/>
    <property type="gene ID" value="ALUE_0000350401"/>
</dbReference>
<evidence type="ECO:0000313" key="3">
    <source>
        <dbReference type="Proteomes" id="UP000036681"/>
    </source>
</evidence>
<dbReference type="CDD" id="cd14822">
    <property type="entry name" value="BACK_BTBD9"/>
    <property type="match status" value="1"/>
</dbReference>
<dbReference type="InterPro" id="IPR000210">
    <property type="entry name" value="BTB/POZ_dom"/>
</dbReference>
<dbReference type="GO" id="GO:0005737">
    <property type="term" value="C:cytoplasm"/>
    <property type="evidence" value="ECO:0007669"/>
    <property type="project" value="TreeGrafter"/>
</dbReference>
<dbReference type="SMART" id="SM00875">
    <property type="entry name" value="BACK"/>
    <property type="match status" value="1"/>
</dbReference>
<dbReference type="SMART" id="SM00225">
    <property type="entry name" value="BTB"/>
    <property type="match status" value="1"/>
</dbReference>
<dbReference type="Pfam" id="PF07707">
    <property type="entry name" value="BACK"/>
    <property type="match status" value="1"/>
</dbReference>
<sequence>MSDNHPQLHGEGSVLPVQSAGSSTHSITGGSKVQAAGANGEIQHVIYLAENIGTLYNSADCSDVMLKVEGVVFPAHRVILAARSEYFRALLFNGMRETRDSEVELVDTPVNGFKMLLKYIYTGKLSLSSLKEELVLDILGLAHKYGFSELELSISEYLKAVLNVRNMCTVYDAAHLYSLRSLSDVCLNFADKHASEVLSTQGFLQLSASAVELMIQRDSLCAPEIDIFRAVREWVRQHPQQVEEADMILAKLRLPLMKLDDLLNVVRPSGLLSSDAILDAIKEQQEKKSVELTYRGFLLPDVNVATAAFNASVLTGEGAAALLNGDTNRYDMERGFTTHVINERTPGIFGRPFIINHIRLLLWDRDQRSYNYYIEVSMDKEDWVRVIDHTKYLCRSRQLLFFSPRVVKFVRIVGTHNSVNSSFHLVNMEAMYTTEPFNVDPTTTLLGENRATPIVSTFLSVAFSIPSKLHHYDRSANFRSQFCLIRVGNHKIPSLVPSQYPVNRRPLLMNFTSISVPIANVATIANNATVIEGVSRSRNALLNGETSNYDWDNGYTCHQLGSGAIVVQLPQPYLIDSMRLLLWDCDDRHYSYYVEVSCDQTSWTRIADRTQEQCKAWQILRFERRPIVFIRIVGTHNSANEVFHCVHFECPAQRASLSPFEGSNSSTSSAPSTSEIVMHGDAADANAQGDPSADQQIYCKVEICQAIEKEKRNRHGGCKEESSESLPDDANGQSGSFLLFFSIVNSNAHTHMSMR</sequence>
<dbReference type="InterPro" id="IPR052407">
    <property type="entry name" value="BTB_POZ_domain_cont_9"/>
</dbReference>
<protein>
    <submittedName>
        <fullName evidence="4">BTB domain-containing protein</fullName>
    </submittedName>
</protein>
<keyword evidence="3" id="KW-1185">Reference proteome</keyword>
<evidence type="ECO:0000256" key="1">
    <source>
        <dbReference type="SAM" id="MobiDB-lite"/>
    </source>
</evidence>
<feature type="region of interest" description="Disordered" evidence="1">
    <location>
        <begin position="1"/>
        <end position="30"/>
    </location>
</feature>
<dbReference type="FunFam" id="1.25.40.420:FF:000005">
    <property type="entry name" value="BTB/POZ domain-containing protein 9"/>
    <property type="match status" value="1"/>
</dbReference>
<dbReference type="Proteomes" id="UP000036681">
    <property type="component" value="Unplaced"/>
</dbReference>
<dbReference type="GO" id="GO:0048512">
    <property type="term" value="P:circadian behavior"/>
    <property type="evidence" value="ECO:0007669"/>
    <property type="project" value="TreeGrafter"/>
</dbReference>
<dbReference type="PANTHER" id="PTHR46306">
    <property type="entry name" value="BTB/POZ DOMAIN-CONTAINING PROTEIN 9"/>
    <property type="match status" value="1"/>
</dbReference>
<dbReference type="PANTHER" id="PTHR46306:SF1">
    <property type="entry name" value="BTB_POZ DOMAIN-CONTAINING PROTEIN 9"/>
    <property type="match status" value="1"/>
</dbReference>
<accession>A0A9J2P1U2</accession>
<proteinExistence type="predicted"/>
<dbReference type="SUPFAM" id="SSF54695">
    <property type="entry name" value="POZ domain"/>
    <property type="match status" value="1"/>
</dbReference>
<dbReference type="AlphaFoldDB" id="A0A9J2P1U2"/>
<dbReference type="Gene3D" id="1.25.40.420">
    <property type="match status" value="1"/>
</dbReference>
<dbReference type="Gene3D" id="2.60.120.260">
    <property type="entry name" value="Galactose-binding domain-like"/>
    <property type="match status" value="2"/>
</dbReference>
<feature type="compositionally biased region" description="Polar residues" evidence="1">
    <location>
        <begin position="19"/>
        <end position="30"/>
    </location>
</feature>
<dbReference type="PROSITE" id="PS50097">
    <property type="entry name" value="BTB"/>
    <property type="match status" value="1"/>
</dbReference>
<name>A0A9J2P1U2_ASCLU</name>
<dbReference type="Pfam" id="PF00651">
    <property type="entry name" value="BTB"/>
    <property type="match status" value="1"/>
</dbReference>
<dbReference type="GO" id="GO:0008344">
    <property type="term" value="P:adult locomotory behavior"/>
    <property type="evidence" value="ECO:0007669"/>
    <property type="project" value="TreeGrafter"/>
</dbReference>
<dbReference type="Gene3D" id="3.30.710.10">
    <property type="entry name" value="Potassium Channel Kv1.1, Chain A"/>
    <property type="match status" value="1"/>
</dbReference>
<evidence type="ECO:0000313" key="4">
    <source>
        <dbReference type="WBParaSite" id="ALUE_0000350401-mRNA-1"/>
    </source>
</evidence>
<dbReference type="GO" id="GO:0050804">
    <property type="term" value="P:modulation of chemical synaptic transmission"/>
    <property type="evidence" value="ECO:0007669"/>
    <property type="project" value="TreeGrafter"/>
</dbReference>
<dbReference type="InterPro" id="IPR011705">
    <property type="entry name" value="BACK"/>
</dbReference>